<feature type="domain" description="Glycosyltransferase RgtA/B/C/D-like" evidence="9">
    <location>
        <begin position="76"/>
        <end position="203"/>
    </location>
</feature>
<comment type="subcellular location">
    <subcellularLocation>
        <location evidence="1">Cell membrane</location>
        <topology evidence="1">Multi-pass membrane protein</topology>
    </subcellularLocation>
</comment>
<evidence type="ECO:0000256" key="7">
    <source>
        <dbReference type="ARBA" id="ARBA00023136"/>
    </source>
</evidence>
<dbReference type="InterPro" id="IPR050297">
    <property type="entry name" value="LipidA_mod_glycosyltrf_83"/>
</dbReference>
<protein>
    <recommendedName>
        <fullName evidence="9">Glycosyltransferase RgtA/B/C/D-like domain-containing protein</fullName>
    </recommendedName>
</protein>
<organism evidence="10 11">
    <name type="scientific">Candidatus Woesebacteria bacterium GW2011_GWB1_38_5</name>
    <dbReference type="NCBI Taxonomy" id="1618568"/>
    <lineage>
        <taxon>Bacteria</taxon>
        <taxon>Candidatus Woeseibacteriota</taxon>
    </lineage>
</organism>
<feature type="transmembrane region" description="Helical" evidence="8">
    <location>
        <begin position="148"/>
        <end position="165"/>
    </location>
</feature>
<dbReference type="PANTHER" id="PTHR33908:SF11">
    <property type="entry name" value="MEMBRANE PROTEIN"/>
    <property type="match status" value="1"/>
</dbReference>
<dbReference type="PANTHER" id="PTHR33908">
    <property type="entry name" value="MANNOSYLTRANSFERASE YKCB-RELATED"/>
    <property type="match status" value="1"/>
</dbReference>
<evidence type="ECO:0000256" key="3">
    <source>
        <dbReference type="ARBA" id="ARBA00022676"/>
    </source>
</evidence>
<evidence type="ECO:0000256" key="8">
    <source>
        <dbReference type="SAM" id="Phobius"/>
    </source>
</evidence>
<evidence type="ECO:0000313" key="10">
    <source>
        <dbReference type="EMBL" id="KKQ72910.1"/>
    </source>
</evidence>
<accession>A0A0G0KBP6</accession>
<evidence type="ECO:0000256" key="6">
    <source>
        <dbReference type="ARBA" id="ARBA00022989"/>
    </source>
</evidence>
<keyword evidence="2" id="KW-1003">Cell membrane</keyword>
<keyword evidence="4" id="KW-0808">Transferase</keyword>
<gene>
    <name evidence="10" type="ORF">US95_C0060G0007</name>
</gene>
<dbReference type="EMBL" id="LBUY01000060">
    <property type="protein sequence ID" value="KKQ72910.1"/>
    <property type="molecule type" value="Genomic_DNA"/>
</dbReference>
<evidence type="ECO:0000256" key="1">
    <source>
        <dbReference type="ARBA" id="ARBA00004651"/>
    </source>
</evidence>
<keyword evidence="5 8" id="KW-0812">Transmembrane</keyword>
<evidence type="ECO:0000256" key="4">
    <source>
        <dbReference type="ARBA" id="ARBA00022679"/>
    </source>
</evidence>
<evidence type="ECO:0000256" key="5">
    <source>
        <dbReference type="ARBA" id="ARBA00022692"/>
    </source>
</evidence>
<dbReference type="Pfam" id="PF13231">
    <property type="entry name" value="PMT_2"/>
    <property type="match status" value="1"/>
</dbReference>
<keyword evidence="3" id="KW-0328">Glycosyltransferase</keyword>
<proteinExistence type="predicted"/>
<dbReference type="GO" id="GO:0005886">
    <property type="term" value="C:plasma membrane"/>
    <property type="evidence" value="ECO:0007669"/>
    <property type="project" value="UniProtKB-SubCell"/>
</dbReference>
<dbReference type="GO" id="GO:0009103">
    <property type="term" value="P:lipopolysaccharide biosynthetic process"/>
    <property type="evidence" value="ECO:0007669"/>
    <property type="project" value="UniProtKB-ARBA"/>
</dbReference>
<feature type="transmembrane region" description="Helical" evidence="8">
    <location>
        <begin position="302"/>
        <end position="323"/>
    </location>
</feature>
<feature type="transmembrane region" description="Helical" evidence="8">
    <location>
        <begin position="367"/>
        <end position="385"/>
    </location>
</feature>
<feature type="transmembrane region" description="Helical" evidence="8">
    <location>
        <begin position="94"/>
        <end position="115"/>
    </location>
</feature>
<sequence length="532" mass="60427">MISKIKKWIRKNKGEFYLLLLILAVGAILRLYKIGGYMTFLGDEGRDAIIVRRLLVNFDPVLIGPGTSIGNMYLGPLYYYLSAPFLLFANFSPVGPSVMVALFGVATIYLIWYIARLWFGKGAGMVSSLLYALAPVVIIYNRSSWNPNIMPFFALLTIFSLWKVWGEEKFSWFVVMGVSFAFVLQSHYLGLLLLPVILFFWSLKHWGLFRNSDLEIRNYPGNYLKKSYIKNLLIGTIVFAVLMSPLLIFDLRHNFMNFNNIKTFFTQRETTVSVKPWKSLPNIYPIFRDSVVHRLVAAQNILAGKISINIIVFAVVTYMVLMLTKLKRILFTSDEKLYFDKGALLLIVWIGSGLIGLGLYKQHVYDHYFGFIYPAIFLLIGAIYQKIMNSHFDGLKIIITAWIVVLIGSYVVYSPLRGQPNFQMARAADVAKVIREDAGSSKFNLAVVAVQNYEDGYQYFLEKDGANVTDIDALRLEETMGEYLYVVCELPEENCDPVNSPKAEVANFGWSKVVGKWGRGGVTIFKLAHVTP</sequence>
<feature type="transmembrane region" description="Helical" evidence="8">
    <location>
        <begin position="172"/>
        <end position="201"/>
    </location>
</feature>
<feature type="transmembrane region" description="Helical" evidence="8">
    <location>
        <begin position="343"/>
        <end position="360"/>
    </location>
</feature>
<evidence type="ECO:0000259" key="9">
    <source>
        <dbReference type="Pfam" id="PF13231"/>
    </source>
</evidence>
<dbReference type="AlphaFoldDB" id="A0A0G0KBP6"/>
<keyword evidence="6 8" id="KW-1133">Transmembrane helix</keyword>
<feature type="transmembrane region" description="Helical" evidence="8">
    <location>
        <begin position="228"/>
        <end position="249"/>
    </location>
</feature>
<feature type="transmembrane region" description="Helical" evidence="8">
    <location>
        <begin position="16"/>
        <end position="33"/>
    </location>
</feature>
<dbReference type="Proteomes" id="UP000034738">
    <property type="component" value="Unassembled WGS sequence"/>
</dbReference>
<keyword evidence="7 8" id="KW-0472">Membrane</keyword>
<reference evidence="10 11" key="1">
    <citation type="journal article" date="2015" name="Nature">
        <title>rRNA introns, odd ribosomes, and small enigmatic genomes across a large radiation of phyla.</title>
        <authorList>
            <person name="Brown C.T."/>
            <person name="Hug L.A."/>
            <person name="Thomas B.C."/>
            <person name="Sharon I."/>
            <person name="Castelle C.J."/>
            <person name="Singh A."/>
            <person name="Wilkins M.J."/>
            <person name="Williams K.H."/>
            <person name="Banfield J.F."/>
        </authorList>
    </citation>
    <scope>NUCLEOTIDE SEQUENCE [LARGE SCALE GENOMIC DNA]</scope>
</reference>
<evidence type="ECO:0000256" key="2">
    <source>
        <dbReference type="ARBA" id="ARBA00022475"/>
    </source>
</evidence>
<dbReference type="InterPro" id="IPR038731">
    <property type="entry name" value="RgtA/B/C-like"/>
</dbReference>
<comment type="caution">
    <text evidence="10">The sequence shown here is derived from an EMBL/GenBank/DDBJ whole genome shotgun (WGS) entry which is preliminary data.</text>
</comment>
<dbReference type="GO" id="GO:0016763">
    <property type="term" value="F:pentosyltransferase activity"/>
    <property type="evidence" value="ECO:0007669"/>
    <property type="project" value="TreeGrafter"/>
</dbReference>
<evidence type="ECO:0000313" key="11">
    <source>
        <dbReference type="Proteomes" id="UP000034738"/>
    </source>
</evidence>
<name>A0A0G0KBP6_9BACT</name>
<feature type="transmembrane region" description="Helical" evidence="8">
    <location>
        <begin position="122"/>
        <end position="142"/>
    </location>
</feature>
<feature type="transmembrane region" description="Helical" evidence="8">
    <location>
        <begin position="397"/>
        <end position="416"/>
    </location>
</feature>